<name>A0A8S5L9M1_9CAUD</name>
<evidence type="ECO:0000256" key="1">
    <source>
        <dbReference type="SAM" id="Phobius"/>
    </source>
</evidence>
<evidence type="ECO:0000313" key="2">
    <source>
        <dbReference type="EMBL" id="DAD66608.1"/>
    </source>
</evidence>
<accession>A0A8S5L9M1</accession>
<keyword evidence="1" id="KW-0472">Membrane</keyword>
<organism evidence="2">
    <name type="scientific">Myoviridae sp. ctPuP5</name>
    <dbReference type="NCBI Taxonomy" id="2823543"/>
    <lineage>
        <taxon>Viruses</taxon>
        <taxon>Duplodnaviria</taxon>
        <taxon>Heunggongvirae</taxon>
        <taxon>Uroviricota</taxon>
        <taxon>Caudoviricetes</taxon>
    </lineage>
</organism>
<keyword evidence="1" id="KW-0812">Transmembrane</keyword>
<protein>
    <submittedName>
        <fullName evidence="2">Uncharacterized protein</fullName>
    </submittedName>
</protein>
<keyword evidence="1" id="KW-1133">Transmembrane helix</keyword>
<proteinExistence type="predicted"/>
<dbReference type="EMBL" id="BK014662">
    <property type="protein sequence ID" value="DAD66608.1"/>
    <property type="molecule type" value="Genomic_DNA"/>
</dbReference>
<reference evidence="2" key="1">
    <citation type="journal article" date="2021" name="Proc. Natl. Acad. Sci. U.S.A.">
        <title>A Catalog of Tens of Thousands of Viruses from Human Metagenomes Reveals Hidden Associations with Chronic Diseases.</title>
        <authorList>
            <person name="Tisza M.J."/>
            <person name="Buck C.B."/>
        </authorList>
    </citation>
    <scope>NUCLEOTIDE SEQUENCE</scope>
    <source>
        <strain evidence="2">CtPuP5</strain>
    </source>
</reference>
<feature type="transmembrane region" description="Helical" evidence="1">
    <location>
        <begin position="31"/>
        <end position="51"/>
    </location>
</feature>
<sequence length="74" mass="8820">MLETILYNVTYTFVPLLYSTKIGNFSFPTKLFLLIVVNKVFFYANVFQSLLCGHQMLQNRNFFQYVGNNFHTYF</sequence>